<feature type="DNA-binding region" description="H-T-H motif" evidence="2">
    <location>
        <begin position="34"/>
        <end position="53"/>
    </location>
</feature>
<dbReference type="GO" id="GO:0003700">
    <property type="term" value="F:DNA-binding transcription factor activity"/>
    <property type="evidence" value="ECO:0007669"/>
    <property type="project" value="TreeGrafter"/>
</dbReference>
<dbReference type="PANTHER" id="PTHR30055:SF239">
    <property type="entry name" value="TRANSCRIPTIONAL REGULATORY PROTEIN"/>
    <property type="match status" value="1"/>
</dbReference>
<evidence type="ECO:0000256" key="1">
    <source>
        <dbReference type="ARBA" id="ARBA00023125"/>
    </source>
</evidence>
<gene>
    <name evidence="4" type="ORF">SHTP_1887</name>
</gene>
<accession>A0A1B4Y206</accession>
<reference evidence="4 5" key="1">
    <citation type="submission" date="2016-08" db="EMBL/GenBank/DDBJ databases">
        <title>Complete genome sequence of Mycobacterium shinshuense, a subspecies of M. ulcerans.</title>
        <authorList>
            <person name="Yoshida M."/>
            <person name="Ogura Y."/>
            <person name="Hayashi T."/>
            <person name="Hoshino Y."/>
        </authorList>
    </citation>
    <scope>NUCLEOTIDE SEQUENCE [LARGE SCALE GENOMIC DNA]</scope>
    <source>
        <strain evidence="5">ATCC 33728</strain>
    </source>
</reference>
<evidence type="ECO:0000256" key="2">
    <source>
        <dbReference type="PROSITE-ProRule" id="PRU00335"/>
    </source>
</evidence>
<evidence type="ECO:0000259" key="3">
    <source>
        <dbReference type="PROSITE" id="PS50977"/>
    </source>
</evidence>
<protein>
    <submittedName>
        <fullName evidence="4">Transcriptional regulatory protein</fullName>
    </submittedName>
</protein>
<proteinExistence type="predicted"/>
<dbReference type="GeneID" id="93436506"/>
<dbReference type="EMBL" id="AP017624">
    <property type="protein sequence ID" value="BAV41093.1"/>
    <property type="molecule type" value="Genomic_DNA"/>
</dbReference>
<feature type="domain" description="HTH tetR-type" evidence="3">
    <location>
        <begin position="11"/>
        <end position="71"/>
    </location>
</feature>
<dbReference type="Proteomes" id="UP000218067">
    <property type="component" value="Chromosome"/>
</dbReference>
<dbReference type="InterPro" id="IPR009057">
    <property type="entry name" value="Homeodomain-like_sf"/>
</dbReference>
<dbReference type="Pfam" id="PF00440">
    <property type="entry name" value="TetR_N"/>
    <property type="match status" value="1"/>
</dbReference>
<dbReference type="AlphaFoldDB" id="A0A1B4Y206"/>
<keyword evidence="1 2" id="KW-0238">DNA-binding</keyword>
<organism evidence="4 5">
    <name type="scientific">Mycobacterium ulcerans subsp. shinshuense</name>
    <dbReference type="NCBI Taxonomy" id="1124626"/>
    <lineage>
        <taxon>Bacteria</taxon>
        <taxon>Bacillati</taxon>
        <taxon>Actinomycetota</taxon>
        <taxon>Actinomycetes</taxon>
        <taxon>Mycobacteriales</taxon>
        <taxon>Mycobacteriaceae</taxon>
        <taxon>Mycobacterium</taxon>
        <taxon>Mycobacterium ulcerans group</taxon>
    </lineage>
</organism>
<sequence length="197" mass="22248">MAGRSTSGNRRLGVDDWVQAGFEILAEEGLSSLKLDQLCARLGVTKGSFYWHFADMEGYRHALVEAWAQFRDEDRDEIEGLSEVEPRERLALMMALLARPRLWKLERAMREWARSDKTVAAAVLSADRRMVRAVQQAFCDYGFDADEAEMRANTAFAAGLGLLHMSGSALKGLFGSALKRQTAAPERNWFLEFLLRE</sequence>
<dbReference type="Gene3D" id="1.10.357.10">
    <property type="entry name" value="Tetracycline Repressor, domain 2"/>
    <property type="match status" value="1"/>
</dbReference>
<dbReference type="PROSITE" id="PS50977">
    <property type="entry name" value="HTH_TETR_2"/>
    <property type="match status" value="1"/>
</dbReference>
<dbReference type="InterPro" id="IPR001647">
    <property type="entry name" value="HTH_TetR"/>
</dbReference>
<dbReference type="SUPFAM" id="SSF46689">
    <property type="entry name" value="Homeodomain-like"/>
    <property type="match status" value="1"/>
</dbReference>
<evidence type="ECO:0000313" key="5">
    <source>
        <dbReference type="Proteomes" id="UP000218067"/>
    </source>
</evidence>
<evidence type="ECO:0000313" key="4">
    <source>
        <dbReference type="EMBL" id="BAV41093.1"/>
    </source>
</evidence>
<dbReference type="GO" id="GO:0000976">
    <property type="term" value="F:transcription cis-regulatory region binding"/>
    <property type="evidence" value="ECO:0007669"/>
    <property type="project" value="TreeGrafter"/>
</dbReference>
<dbReference type="PANTHER" id="PTHR30055">
    <property type="entry name" value="HTH-TYPE TRANSCRIPTIONAL REGULATOR RUTR"/>
    <property type="match status" value="1"/>
</dbReference>
<dbReference type="InterPro" id="IPR050109">
    <property type="entry name" value="HTH-type_TetR-like_transc_reg"/>
</dbReference>
<dbReference type="RefSeq" id="WP_015356312.1">
    <property type="nucleotide sequence ID" value="NZ_AP017624.1"/>
</dbReference>
<name>A0A1B4Y206_MYCUL</name>